<dbReference type="GO" id="GO:0004077">
    <property type="term" value="F:biotin--[biotin carboxyl-carrier protein] ligase activity"/>
    <property type="evidence" value="ECO:0007669"/>
    <property type="project" value="UniProtKB-UniRule"/>
</dbReference>
<dbReference type="InterPro" id="IPR030855">
    <property type="entry name" value="Bifunct_BirA"/>
</dbReference>
<keyword evidence="3" id="KW-0238">DNA-binding</keyword>
<feature type="binding site" evidence="3">
    <location>
        <position position="116"/>
    </location>
    <ligand>
        <name>biotin</name>
        <dbReference type="ChEBI" id="CHEBI:57586"/>
    </ligand>
</feature>
<reference evidence="6" key="1">
    <citation type="submission" date="2015-09" db="EMBL/GenBank/DDBJ databases">
        <authorList>
            <person name="Wibberg D."/>
        </authorList>
    </citation>
    <scope>NUCLEOTIDE SEQUENCE [LARGE SCALE GENOMIC DNA]</scope>
    <source>
        <strain evidence="6">SD1D</strain>
    </source>
</reference>
<evidence type="ECO:0000256" key="1">
    <source>
        <dbReference type="ARBA" id="ARBA00022598"/>
    </source>
</evidence>
<feature type="binding site" evidence="3">
    <location>
        <position position="186"/>
    </location>
    <ligand>
        <name>biotin</name>
        <dbReference type="ChEBI" id="CHEBI:57586"/>
    </ligand>
</feature>
<evidence type="ECO:0000256" key="3">
    <source>
        <dbReference type="HAMAP-Rule" id="MF_00978"/>
    </source>
</evidence>
<keyword evidence="3" id="KW-0804">Transcription</keyword>
<dbReference type="CDD" id="cd16442">
    <property type="entry name" value="BPL"/>
    <property type="match status" value="1"/>
</dbReference>
<keyword evidence="3" id="KW-0547">Nucleotide-binding</keyword>
<evidence type="ECO:0000256" key="2">
    <source>
        <dbReference type="ARBA" id="ARBA00023267"/>
    </source>
</evidence>
<dbReference type="OrthoDB" id="9807064at2"/>
<dbReference type="GO" id="GO:0016740">
    <property type="term" value="F:transferase activity"/>
    <property type="evidence" value="ECO:0007669"/>
    <property type="project" value="UniProtKB-ARBA"/>
</dbReference>
<organism evidence="5 6">
    <name type="scientific">Herbinix luporum</name>
    <dbReference type="NCBI Taxonomy" id="1679721"/>
    <lineage>
        <taxon>Bacteria</taxon>
        <taxon>Bacillati</taxon>
        <taxon>Bacillota</taxon>
        <taxon>Clostridia</taxon>
        <taxon>Lachnospirales</taxon>
        <taxon>Lachnospiraceae</taxon>
        <taxon>Herbinix</taxon>
    </lineage>
</organism>
<keyword evidence="3" id="KW-0678">Repressor</keyword>
<keyword evidence="3" id="KW-0805">Transcription regulation</keyword>
<comment type="function">
    <text evidence="3">Acts both as a biotin--[acetyl-CoA-carboxylase] ligase and a repressor.</text>
</comment>
<dbReference type="AlphaFoldDB" id="A0A0K8J4S9"/>
<dbReference type="PROSITE" id="PS51733">
    <property type="entry name" value="BPL_LPL_CATALYTIC"/>
    <property type="match status" value="1"/>
</dbReference>
<dbReference type="Gene3D" id="3.30.930.10">
    <property type="entry name" value="Bira Bifunctional Protein, Domain 2"/>
    <property type="match status" value="1"/>
</dbReference>
<keyword evidence="2 3" id="KW-0092">Biotin</keyword>
<dbReference type="PANTHER" id="PTHR12835:SF5">
    <property type="entry name" value="BIOTIN--PROTEIN LIGASE"/>
    <property type="match status" value="1"/>
</dbReference>
<dbReference type="KEGG" id="hsd:SD1D_0943"/>
<name>A0A0K8J4S9_9FIRM</name>
<dbReference type="GO" id="GO:0009249">
    <property type="term" value="P:protein lipoylation"/>
    <property type="evidence" value="ECO:0007669"/>
    <property type="project" value="UniProtKB-ARBA"/>
</dbReference>
<dbReference type="InterPro" id="IPR004143">
    <property type="entry name" value="BPL_LPL_catalytic"/>
</dbReference>
<feature type="binding site" evidence="3">
    <location>
        <begin position="120"/>
        <end position="122"/>
    </location>
    <ligand>
        <name>biotin</name>
        <dbReference type="ChEBI" id="CHEBI:57586"/>
    </ligand>
</feature>
<dbReference type="SUPFAM" id="SSF55681">
    <property type="entry name" value="Class II aaRS and biotin synthetases"/>
    <property type="match status" value="1"/>
</dbReference>
<accession>A0A0K8J4S9</accession>
<proteinExistence type="inferred from homology"/>
<dbReference type="Pfam" id="PF03099">
    <property type="entry name" value="BPL_LplA_LipB"/>
    <property type="match status" value="1"/>
</dbReference>
<dbReference type="Gene3D" id="2.30.30.100">
    <property type="match status" value="1"/>
</dbReference>
<dbReference type="EMBL" id="LN879430">
    <property type="protein sequence ID" value="CUH92490.1"/>
    <property type="molecule type" value="Genomic_DNA"/>
</dbReference>
<dbReference type="SUPFAM" id="SSF46785">
    <property type="entry name" value="Winged helix' DNA-binding domain"/>
    <property type="match status" value="1"/>
</dbReference>
<dbReference type="Pfam" id="PF08279">
    <property type="entry name" value="HTH_11"/>
    <property type="match status" value="1"/>
</dbReference>
<comment type="catalytic activity">
    <reaction evidence="3">
        <text>biotin + L-lysyl-[protein] + ATP = N(6)-biotinyl-L-lysyl-[protein] + AMP + diphosphate + H(+)</text>
        <dbReference type="Rhea" id="RHEA:11756"/>
        <dbReference type="Rhea" id="RHEA-COMP:9752"/>
        <dbReference type="Rhea" id="RHEA-COMP:10505"/>
        <dbReference type="ChEBI" id="CHEBI:15378"/>
        <dbReference type="ChEBI" id="CHEBI:29969"/>
        <dbReference type="ChEBI" id="CHEBI:30616"/>
        <dbReference type="ChEBI" id="CHEBI:33019"/>
        <dbReference type="ChEBI" id="CHEBI:57586"/>
        <dbReference type="ChEBI" id="CHEBI:83144"/>
        <dbReference type="ChEBI" id="CHEBI:456215"/>
        <dbReference type="EC" id="6.3.4.15"/>
    </reaction>
</comment>
<dbReference type="Gene3D" id="1.10.10.10">
    <property type="entry name" value="Winged helix-like DNA-binding domain superfamily/Winged helix DNA-binding domain"/>
    <property type="match status" value="1"/>
</dbReference>
<dbReference type="Pfam" id="PF02237">
    <property type="entry name" value="BPL_C"/>
    <property type="match status" value="1"/>
</dbReference>
<dbReference type="InterPro" id="IPR045864">
    <property type="entry name" value="aa-tRNA-synth_II/BPL/LPL"/>
</dbReference>
<feature type="DNA-binding region" description="H-T-H motif" evidence="3">
    <location>
        <begin position="21"/>
        <end position="40"/>
    </location>
</feature>
<dbReference type="Proteomes" id="UP000196053">
    <property type="component" value="Chromosome I"/>
</dbReference>
<dbReference type="EC" id="6.3.4.15" evidence="3"/>
<feature type="domain" description="BPL/LPL catalytic" evidence="4">
    <location>
        <begin position="69"/>
        <end position="264"/>
    </location>
</feature>
<dbReference type="InterPro" id="IPR003142">
    <property type="entry name" value="BPL_C"/>
</dbReference>
<keyword evidence="1 3" id="KW-0436">Ligase</keyword>
<dbReference type="GO" id="GO:0003677">
    <property type="term" value="F:DNA binding"/>
    <property type="evidence" value="ECO:0007669"/>
    <property type="project" value="UniProtKB-UniRule"/>
</dbReference>
<keyword evidence="6" id="KW-1185">Reference proteome</keyword>
<gene>
    <name evidence="3" type="primary">birA</name>
    <name evidence="5" type="ORF">SD1D_0943</name>
</gene>
<sequence length="327" mass="36145">MELKEQILKILEENRGNSVNGALMAKELHVTRSAIWKNINQLKNEGYQIEAVPNRGYCLKESNDILTNQSISPYLKGKATNFILDVRKTVSSTNTLAKEMAANKAPEGTVLIASEQTNGRGRMGRSFYSPATGLYLSLILRPKLSIEDSLLITTSSAVAVAKAIEKITNEDVHIKWVNDLFMQGKKVCGILTEASLNIENGGLEYAIVGIGINVNTKDFPSDIKDIAGSIFLDKPKNQPITSILAAEVLNNLADSMDKLTSKDYLEEYKKRSFLIGKDIYVLKEKKVFPAKAIGIDNRARLLVEYPDSTKEALTSGEVSIRTDYLPK</sequence>
<protein>
    <recommendedName>
        <fullName evidence="3">Bifunctional ligase/repressor BirA</fullName>
    </recommendedName>
    <alternativeName>
        <fullName evidence="3">Biotin--[acetyl-CoA-carboxylase] ligase</fullName>
        <ecNumber evidence="3">6.3.4.15</ecNumber>
    </alternativeName>
    <alternativeName>
        <fullName evidence="3">Biotin--protein ligase</fullName>
    </alternativeName>
    <alternativeName>
        <fullName evidence="3">Biotin-[acetyl-CoA carboxylase] synthetase</fullName>
    </alternativeName>
</protein>
<keyword evidence="3" id="KW-0067">ATP-binding</keyword>
<evidence type="ECO:0000259" key="4">
    <source>
        <dbReference type="PROSITE" id="PS51733"/>
    </source>
</evidence>
<dbReference type="InterPro" id="IPR036388">
    <property type="entry name" value="WH-like_DNA-bd_sf"/>
</dbReference>
<evidence type="ECO:0000313" key="5">
    <source>
        <dbReference type="EMBL" id="CUH92490.1"/>
    </source>
</evidence>
<dbReference type="GO" id="GO:0005737">
    <property type="term" value="C:cytoplasm"/>
    <property type="evidence" value="ECO:0007669"/>
    <property type="project" value="TreeGrafter"/>
</dbReference>
<dbReference type="GO" id="GO:0006355">
    <property type="term" value="P:regulation of DNA-templated transcription"/>
    <property type="evidence" value="ECO:0007669"/>
    <property type="project" value="UniProtKB-UniRule"/>
</dbReference>
<dbReference type="HAMAP" id="MF_00978">
    <property type="entry name" value="Bifunct_BirA"/>
    <property type="match status" value="1"/>
</dbReference>
<dbReference type="RefSeq" id="WP_058257854.1">
    <property type="nucleotide sequence ID" value="NZ_LN879430.1"/>
</dbReference>
<evidence type="ECO:0000313" key="6">
    <source>
        <dbReference type="Proteomes" id="UP000196053"/>
    </source>
</evidence>
<dbReference type="InterPro" id="IPR004408">
    <property type="entry name" value="Biotin_CoA_COase_ligase"/>
</dbReference>
<dbReference type="InterPro" id="IPR013196">
    <property type="entry name" value="HTH_11"/>
</dbReference>
<feature type="binding site" evidence="3">
    <location>
        <begin position="92"/>
        <end position="94"/>
    </location>
    <ligand>
        <name>biotin</name>
        <dbReference type="ChEBI" id="CHEBI:57586"/>
    </ligand>
</feature>
<dbReference type="NCBIfam" id="TIGR00121">
    <property type="entry name" value="birA_ligase"/>
    <property type="match status" value="1"/>
</dbReference>
<comment type="similarity">
    <text evidence="3">Belongs to the biotin--protein ligase family.</text>
</comment>
<dbReference type="PANTHER" id="PTHR12835">
    <property type="entry name" value="BIOTIN PROTEIN LIGASE"/>
    <property type="match status" value="1"/>
</dbReference>
<dbReference type="GO" id="GO:0005524">
    <property type="term" value="F:ATP binding"/>
    <property type="evidence" value="ECO:0007669"/>
    <property type="project" value="UniProtKB-UniRule"/>
</dbReference>
<dbReference type="InterPro" id="IPR036390">
    <property type="entry name" value="WH_DNA-bd_sf"/>
</dbReference>